<keyword evidence="3" id="KW-1185">Reference proteome</keyword>
<protein>
    <submittedName>
        <fullName evidence="2">Uncharacterized protein</fullName>
    </submittedName>
</protein>
<evidence type="ECO:0000256" key="1">
    <source>
        <dbReference type="SAM" id="MobiDB-lite"/>
    </source>
</evidence>
<dbReference type="AlphaFoldDB" id="A0A2V0PI50"/>
<dbReference type="Proteomes" id="UP000247498">
    <property type="component" value="Unassembled WGS sequence"/>
</dbReference>
<comment type="caution">
    <text evidence="2">The sequence shown here is derived from an EMBL/GenBank/DDBJ whole genome shotgun (WGS) entry which is preliminary data.</text>
</comment>
<name>A0A2V0PI50_9CHLO</name>
<organism evidence="2 3">
    <name type="scientific">Raphidocelis subcapitata</name>
    <dbReference type="NCBI Taxonomy" id="307507"/>
    <lineage>
        <taxon>Eukaryota</taxon>
        <taxon>Viridiplantae</taxon>
        <taxon>Chlorophyta</taxon>
        <taxon>core chlorophytes</taxon>
        <taxon>Chlorophyceae</taxon>
        <taxon>CS clade</taxon>
        <taxon>Sphaeropleales</taxon>
        <taxon>Selenastraceae</taxon>
        <taxon>Raphidocelis</taxon>
    </lineage>
</organism>
<sequence length="132" mass="14285">MAAGPPGGGETRERAEGDAAAACPRPAAQQGAEASPSGREEHLRMLQEYRRAWSDDGSLLQRSARRVHKTLWWLMCFTGLDVLDYHERVLFSLGYIAVLALVLAGAGKQAAALLELWRDVTRRRAAAVNGGG</sequence>
<feature type="region of interest" description="Disordered" evidence="1">
    <location>
        <begin position="1"/>
        <end position="40"/>
    </location>
</feature>
<gene>
    <name evidence="2" type="ORF">Rsub_12146</name>
</gene>
<evidence type="ECO:0000313" key="3">
    <source>
        <dbReference type="Proteomes" id="UP000247498"/>
    </source>
</evidence>
<dbReference type="EMBL" id="BDRX01000159">
    <property type="protein sequence ID" value="GBF99478.1"/>
    <property type="molecule type" value="Genomic_DNA"/>
</dbReference>
<dbReference type="OrthoDB" id="10526991at2759"/>
<feature type="compositionally biased region" description="Low complexity" evidence="1">
    <location>
        <begin position="18"/>
        <end position="32"/>
    </location>
</feature>
<accession>A0A2V0PI50</accession>
<dbReference type="InParanoid" id="A0A2V0PI50"/>
<evidence type="ECO:0000313" key="2">
    <source>
        <dbReference type="EMBL" id="GBF99478.1"/>
    </source>
</evidence>
<proteinExistence type="predicted"/>
<reference evidence="2 3" key="1">
    <citation type="journal article" date="2018" name="Sci. Rep.">
        <title>Raphidocelis subcapitata (=Pseudokirchneriella subcapitata) provides an insight into genome evolution and environmental adaptations in the Sphaeropleales.</title>
        <authorList>
            <person name="Suzuki S."/>
            <person name="Yamaguchi H."/>
            <person name="Nakajima N."/>
            <person name="Kawachi M."/>
        </authorList>
    </citation>
    <scope>NUCLEOTIDE SEQUENCE [LARGE SCALE GENOMIC DNA]</scope>
    <source>
        <strain evidence="2 3">NIES-35</strain>
    </source>
</reference>